<organism evidence="2 3">
    <name type="scientific">Moraxella canis</name>
    <dbReference type="NCBI Taxonomy" id="90239"/>
    <lineage>
        <taxon>Bacteria</taxon>
        <taxon>Pseudomonadati</taxon>
        <taxon>Pseudomonadota</taxon>
        <taxon>Gammaproteobacteria</taxon>
        <taxon>Moraxellales</taxon>
        <taxon>Moraxellaceae</taxon>
        <taxon>Moraxella</taxon>
    </lineage>
</organism>
<proteinExistence type="predicted"/>
<feature type="domain" description="DUF2382" evidence="1">
    <location>
        <begin position="10"/>
        <end position="146"/>
    </location>
</feature>
<reference evidence="2 3" key="1">
    <citation type="submission" date="2023-12" db="EMBL/GenBank/DDBJ databases">
        <title>Genome sequencing and assembly of bacterial species from a model synthetic community.</title>
        <authorList>
            <person name="Hogle S.L."/>
        </authorList>
    </citation>
    <scope>NUCLEOTIDE SEQUENCE [LARGE SCALE GENOMIC DNA]</scope>
    <source>
        <strain evidence="2 3">HAMBI_2792</strain>
    </source>
</reference>
<dbReference type="InterPro" id="IPR019060">
    <property type="entry name" value="DUF2382"/>
</dbReference>
<protein>
    <submittedName>
        <fullName evidence="2">YsnF/AvaK domain-containing protein</fullName>
    </submittedName>
</protein>
<gene>
    <name evidence="2" type="ORF">U0021_04185</name>
</gene>
<name>A0ABZ0WZU8_9GAMM</name>
<dbReference type="PANTHER" id="PTHR38463:SF1">
    <property type="entry name" value="STRESS RESPONSE PROTEIN YSNF"/>
    <property type="match status" value="1"/>
</dbReference>
<dbReference type="RefSeq" id="WP_227538714.1">
    <property type="nucleotide sequence ID" value="NZ_CP139961.1"/>
</dbReference>
<dbReference type="InterPro" id="IPR052967">
    <property type="entry name" value="Stress_Response_Assoc"/>
</dbReference>
<dbReference type="Proteomes" id="UP001324384">
    <property type="component" value="Chromosome"/>
</dbReference>
<accession>A0ABZ0WZU8</accession>
<evidence type="ECO:0000259" key="1">
    <source>
        <dbReference type="Pfam" id="PF09557"/>
    </source>
</evidence>
<keyword evidence="3" id="KW-1185">Reference proteome</keyword>
<dbReference type="EMBL" id="CP139961">
    <property type="protein sequence ID" value="WQE04787.1"/>
    <property type="molecule type" value="Genomic_DNA"/>
</dbReference>
<dbReference type="PANTHER" id="PTHR38463">
    <property type="entry name" value="STRESS RESPONSE PROTEIN YSNF"/>
    <property type="match status" value="1"/>
</dbReference>
<evidence type="ECO:0000313" key="3">
    <source>
        <dbReference type="Proteomes" id="UP001324384"/>
    </source>
</evidence>
<sequence length="165" mass="18714">MNPQNNDQMLELLEERAQVHKERVNTGKVVLSKQVKTRTVDIPITLTEEHLVITYQQDDPPPKLDEMTADDLVSIIDHTKGEHVQITINGQVHTLTPQTPIEIMLSCETATVTKTAHAIEEIRLDTQTISREQIFSVELQKEVLDVQEGEDMLKQSINTTDQANH</sequence>
<evidence type="ECO:0000313" key="2">
    <source>
        <dbReference type="EMBL" id="WQE04787.1"/>
    </source>
</evidence>
<dbReference type="Pfam" id="PF09557">
    <property type="entry name" value="DUF2382"/>
    <property type="match status" value="1"/>
</dbReference>